<evidence type="ECO:0000313" key="3">
    <source>
        <dbReference type="Proteomes" id="UP000177152"/>
    </source>
</evidence>
<gene>
    <name evidence="2" type="ORF">A2633_05550</name>
</gene>
<protein>
    <submittedName>
        <fullName evidence="2">Uncharacterized protein</fullName>
    </submittedName>
</protein>
<feature type="region of interest" description="Disordered" evidence="1">
    <location>
        <begin position="1"/>
        <end position="29"/>
    </location>
</feature>
<evidence type="ECO:0000256" key="1">
    <source>
        <dbReference type="SAM" id="MobiDB-lite"/>
    </source>
</evidence>
<accession>A0A1G2K739</accession>
<reference evidence="2 3" key="1">
    <citation type="journal article" date="2016" name="Nat. Commun.">
        <title>Thousands of microbial genomes shed light on interconnected biogeochemical processes in an aquifer system.</title>
        <authorList>
            <person name="Anantharaman K."/>
            <person name="Brown C.T."/>
            <person name="Hug L.A."/>
            <person name="Sharon I."/>
            <person name="Castelle C.J."/>
            <person name="Probst A.J."/>
            <person name="Thomas B.C."/>
            <person name="Singh A."/>
            <person name="Wilkins M.J."/>
            <person name="Karaoz U."/>
            <person name="Brodie E.L."/>
            <person name="Williams K.H."/>
            <person name="Hubbard S.S."/>
            <person name="Banfield J.F."/>
        </authorList>
    </citation>
    <scope>NUCLEOTIDE SEQUENCE [LARGE SCALE GENOMIC DNA]</scope>
</reference>
<name>A0A1G2K739_9BACT</name>
<dbReference type="Proteomes" id="UP000177152">
    <property type="component" value="Unassembled WGS sequence"/>
</dbReference>
<sequence>MKESVEQLHSRKSLRSKEKPASLEKDGKSTEIIERMQDLLSTVEKAKNVPSGKYNREQKRFLIYSESTKKGAHKGSPESLEEIEVIFQMPEFFSNQLDAAEKKFSSAKAKGDFIKKLTEYQYLISHFIEKNKEGKEYLDELWKLFERIANIEGVSASQCEALKSGILGQVATGHLFQFFKDVHTEQATPHEDAFYKIDLWIDDYNSQSGRSAVQTTTSQAAEKFDILTDFEEISFPALKIKDSYFSNNLLNKINRFRMSAQRYAEEYGEPISSYLIILPRNEIDSLTGVPSEKLSGQFTKRMSEILDI</sequence>
<proteinExistence type="predicted"/>
<dbReference type="AlphaFoldDB" id="A0A1G2K739"/>
<comment type="caution">
    <text evidence="2">The sequence shown here is derived from an EMBL/GenBank/DDBJ whole genome shotgun (WGS) entry which is preliminary data.</text>
</comment>
<dbReference type="EMBL" id="MHQC01000039">
    <property type="protein sequence ID" value="OGZ94248.1"/>
    <property type="molecule type" value="Genomic_DNA"/>
</dbReference>
<evidence type="ECO:0000313" key="2">
    <source>
        <dbReference type="EMBL" id="OGZ94248.1"/>
    </source>
</evidence>
<organism evidence="2 3">
    <name type="scientific">Candidatus Sungbacteria bacterium RIFCSPHIGHO2_01_FULL_47_32</name>
    <dbReference type="NCBI Taxonomy" id="1802264"/>
    <lineage>
        <taxon>Bacteria</taxon>
        <taxon>Candidatus Sungiibacteriota</taxon>
    </lineage>
</organism>